<proteinExistence type="predicted"/>
<comment type="caution">
    <text evidence="2">The sequence shown here is derived from an EMBL/GenBank/DDBJ whole genome shotgun (WGS) entry which is preliminary data.</text>
</comment>
<feature type="transmembrane region" description="Helical" evidence="1">
    <location>
        <begin position="12"/>
        <end position="29"/>
    </location>
</feature>
<gene>
    <name evidence="2" type="ORF">L9F63_024707</name>
</gene>
<organism evidence="2 3">
    <name type="scientific">Diploptera punctata</name>
    <name type="common">Pacific beetle cockroach</name>
    <dbReference type="NCBI Taxonomy" id="6984"/>
    <lineage>
        <taxon>Eukaryota</taxon>
        <taxon>Metazoa</taxon>
        <taxon>Ecdysozoa</taxon>
        <taxon>Arthropoda</taxon>
        <taxon>Hexapoda</taxon>
        <taxon>Insecta</taxon>
        <taxon>Pterygota</taxon>
        <taxon>Neoptera</taxon>
        <taxon>Polyneoptera</taxon>
        <taxon>Dictyoptera</taxon>
        <taxon>Blattodea</taxon>
        <taxon>Blaberoidea</taxon>
        <taxon>Blaberidae</taxon>
        <taxon>Diplopterinae</taxon>
        <taxon>Diploptera</taxon>
    </lineage>
</organism>
<feature type="non-terminal residue" evidence="2">
    <location>
        <position position="1"/>
    </location>
</feature>
<evidence type="ECO:0000313" key="2">
    <source>
        <dbReference type="EMBL" id="KAJ9579182.1"/>
    </source>
</evidence>
<dbReference type="EMBL" id="JASPKZ010008621">
    <property type="protein sequence ID" value="KAJ9579182.1"/>
    <property type="molecule type" value="Genomic_DNA"/>
</dbReference>
<keyword evidence="1" id="KW-0812">Transmembrane</keyword>
<protein>
    <submittedName>
        <fullName evidence="2">Uncharacterized protein</fullName>
    </submittedName>
</protein>
<evidence type="ECO:0000256" key="1">
    <source>
        <dbReference type="SAM" id="Phobius"/>
    </source>
</evidence>
<dbReference type="Proteomes" id="UP001233999">
    <property type="component" value="Unassembled WGS sequence"/>
</dbReference>
<dbReference type="AlphaFoldDB" id="A0AAD7ZFG1"/>
<reference evidence="2" key="2">
    <citation type="submission" date="2023-05" db="EMBL/GenBank/DDBJ databases">
        <authorList>
            <person name="Fouks B."/>
        </authorList>
    </citation>
    <scope>NUCLEOTIDE SEQUENCE</scope>
    <source>
        <strain evidence="2">Stay&amp;Tobe</strain>
        <tissue evidence="2">Testes</tissue>
    </source>
</reference>
<keyword evidence="1" id="KW-0472">Membrane</keyword>
<keyword evidence="3" id="KW-1185">Reference proteome</keyword>
<sequence>VLVNTEEPFNSLCFLCFFENVFLLMYLALHLHTSSVLEGIFEFSCRYEMRLMRILLFILRHYRKQIIT</sequence>
<evidence type="ECO:0000313" key="3">
    <source>
        <dbReference type="Proteomes" id="UP001233999"/>
    </source>
</evidence>
<keyword evidence="1" id="KW-1133">Transmembrane helix</keyword>
<reference evidence="2" key="1">
    <citation type="journal article" date="2023" name="IScience">
        <title>Live-bearing cockroach genome reveals convergent evolutionary mechanisms linked to viviparity in insects and beyond.</title>
        <authorList>
            <person name="Fouks B."/>
            <person name="Harrison M.C."/>
            <person name="Mikhailova A.A."/>
            <person name="Marchal E."/>
            <person name="English S."/>
            <person name="Carruthers M."/>
            <person name="Jennings E.C."/>
            <person name="Chiamaka E.L."/>
            <person name="Frigard R.A."/>
            <person name="Pippel M."/>
            <person name="Attardo G.M."/>
            <person name="Benoit J.B."/>
            <person name="Bornberg-Bauer E."/>
            <person name="Tobe S.S."/>
        </authorList>
    </citation>
    <scope>NUCLEOTIDE SEQUENCE</scope>
    <source>
        <strain evidence="2">Stay&amp;Tobe</strain>
    </source>
</reference>
<accession>A0AAD7ZFG1</accession>
<name>A0AAD7ZFG1_DIPPU</name>
<feature type="non-terminal residue" evidence="2">
    <location>
        <position position="68"/>
    </location>
</feature>